<evidence type="ECO:0000313" key="2">
    <source>
        <dbReference type="Proteomes" id="UP000010121"/>
    </source>
</evidence>
<dbReference type="RefSeq" id="WP_008031982.1">
    <property type="nucleotide sequence ID" value="NZ_ACYY01000022.1"/>
</dbReference>
<keyword evidence="2" id="KW-1185">Reference proteome</keyword>
<gene>
    <name evidence="1" type="ORF">Rsw2DRAFT_2775</name>
</gene>
<sequence>MAAHDWLGDMLQEMAKYSKLNGLDRIAVAIEAARSIAAEDLTDNASRNVIAFPFPPRCGPAGGRQAPNS</sequence>
<dbReference type="AlphaFoldDB" id="C8S3Z7"/>
<reference evidence="1 2" key="1">
    <citation type="submission" date="2009-08" db="EMBL/GenBank/DDBJ databases">
        <title>The draft genome of Rhodobacter sp. SW2.</title>
        <authorList>
            <consortium name="US DOE Joint Genome Institute (JGI-PGF)"/>
            <person name="Lucas S."/>
            <person name="Copeland A."/>
            <person name="Lapidus A."/>
            <person name="Glavina del Rio T."/>
            <person name="Tice H."/>
            <person name="Bruce D."/>
            <person name="Goodwin L."/>
            <person name="Pitluck S."/>
            <person name="Larimer F."/>
            <person name="Land M.L."/>
            <person name="Hauser L."/>
            <person name="Emerson D."/>
        </authorList>
    </citation>
    <scope>NUCLEOTIDE SEQUENCE [LARGE SCALE GENOMIC DNA]</scope>
    <source>
        <strain evidence="1 2">SW2</strain>
    </source>
</reference>
<protein>
    <submittedName>
        <fullName evidence="1">Uncharacterized protein</fullName>
    </submittedName>
</protein>
<evidence type="ECO:0000313" key="1">
    <source>
        <dbReference type="EMBL" id="EEW24259.1"/>
    </source>
</evidence>
<proteinExistence type="predicted"/>
<accession>C8S3Z7</accession>
<comment type="caution">
    <text evidence="1">The sequence shown here is derived from an EMBL/GenBank/DDBJ whole genome shotgun (WGS) entry which is preliminary data.</text>
</comment>
<name>C8S3Z7_9RHOB</name>
<organism evidence="1 2">
    <name type="scientific">Rhodobacter ferrooxidans</name>
    <dbReference type="NCBI Taxonomy" id="371731"/>
    <lineage>
        <taxon>Bacteria</taxon>
        <taxon>Pseudomonadati</taxon>
        <taxon>Pseudomonadota</taxon>
        <taxon>Alphaproteobacteria</taxon>
        <taxon>Rhodobacterales</taxon>
        <taxon>Rhodobacter group</taxon>
        <taxon>Rhodobacter</taxon>
    </lineage>
</organism>
<dbReference type="Proteomes" id="UP000010121">
    <property type="component" value="Unassembled WGS sequence"/>
</dbReference>
<dbReference type="EMBL" id="ACYY01000022">
    <property type="protein sequence ID" value="EEW24259.1"/>
    <property type="molecule type" value="Genomic_DNA"/>
</dbReference>